<dbReference type="STRING" id="6526.A0A2C9M242"/>
<keyword evidence="1" id="KW-0732">Signal</keyword>
<dbReference type="VEuPathDB" id="VectorBase:BGLB037632"/>
<dbReference type="EnsemblMetazoa" id="BGLB037632-RA">
    <property type="protein sequence ID" value="BGLB037632-PA"/>
    <property type="gene ID" value="BGLB037632"/>
</dbReference>
<dbReference type="RefSeq" id="XP_013094215.2">
    <property type="nucleotide sequence ID" value="XM_013238761.2"/>
</dbReference>
<dbReference type="SMART" id="SM00198">
    <property type="entry name" value="SCP"/>
    <property type="match status" value="1"/>
</dbReference>
<sequence length="171" mass="18598">MRLLKIVFIVCTGLAASYALTDPVILTAADIRAFLDAHNLARKAVGLKDLVWNNTLSVSSGTYGSQCSWAHSLGNYGENLYAGYPINTNHTALAASAVKSWVSEKAVQDPPAWKCMTASPTCGHYTQVVWRTTTSVGCAAIHCPQIINKLLANYVLCQYWPRGNYIGKAPY</sequence>
<accession>A0A2C9M242</accession>
<dbReference type="Pfam" id="PF00188">
    <property type="entry name" value="CAP"/>
    <property type="match status" value="1"/>
</dbReference>
<feature type="domain" description="SCP" evidence="2">
    <location>
        <begin position="29"/>
        <end position="167"/>
    </location>
</feature>
<proteinExistence type="predicted"/>
<dbReference type="Gene3D" id="3.40.33.10">
    <property type="entry name" value="CAP"/>
    <property type="match status" value="1"/>
</dbReference>
<dbReference type="InterPro" id="IPR014044">
    <property type="entry name" value="CAP_dom"/>
</dbReference>
<evidence type="ECO:0000259" key="2">
    <source>
        <dbReference type="SMART" id="SM00198"/>
    </source>
</evidence>
<organism evidence="3 4">
    <name type="scientific">Biomphalaria glabrata</name>
    <name type="common">Bloodfluke planorb</name>
    <name type="synonym">Freshwater snail</name>
    <dbReference type="NCBI Taxonomy" id="6526"/>
    <lineage>
        <taxon>Eukaryota</taxon>
        <taxon>Metazoa</taxon>
        <taxon>Spiralia</taxon>
        <taxon>Lophotrochozoa</taxon>
        <taxon>Mollusca</taxon>
        <taxon>Gastropoda</taxon>
        <taxon>Heterobranchia</taxon>
        <taxon>Euthyneura</taxon>
        <taxon>Panpulmonata</taxon>
        <taxon>Hygrophila</taxon>
        <taxon>Lymnaeoidea</taxon>
        <taxon>Planorbidae</taxon>
        <taxon>Biomphalaria</taxon>
    </lineage>
</organism>
<dbReference type="InterPro" id="IPR018244">
    <property type="entry name" value="Allrgn_V5/Tpx1_CS"/>
</dbReference>
<gene>
    <name evidence="3" type="primary">106078030</name>
</gene>
<reference evidence="3" key="1">
    <citation type="submission" date="2020-05" db="UniProtKB">
        <authorList>
            <consortium name="EnsemblMetazoa"/>
        </authorList>
    </citation>
    <scope>IDENTIFICATION</scope>
    <source>
        <strain evidence="3">BB02</strain>
    </source>
</reference>
<dbReference type="PRINTS" id="PR00838">
    <property type="entry name" value="V5ALLERGEN"/>
</dbReference>
<dbReference type="AlphaFoldDB" id="A0A2C9M242"/>
<dbReference type="SUPFAM" id="SSF55797">
    <property type="entry name" value="PR-1-like"/>
    <property type="match status" value="1"/>
</dbReference>
<feature type="signal peptide" evidence="1">
    <location>
        <begin position="1"/>
        <end position="19"/>
    </location>
</feature>
<evidence type="ECO:0000313" key="4">
    <source>
        <dbReference type="Proteomes" id="UP000076420"/>
    </source>
</evidence>
<dbReference type="Proteomes" id="UP000076420">
    <property type="component" value="Unassembled WGS sequence"/>
</dbReference>
<dbReference type="OrthoDB" id="43654at2759"/>
<dbReference type="PROSITE" id="PS01010">
    <property type="entry name" value="CRISP_2"/>
    <property type="match status" value="1"/>
</dbReference>
<dbReference type="InterPro" id="IPR035940">
    <property type="entry name" value="CAP_sf"/>
</dbReference>
<dbReference type="PROSITE" id="PS01009">
    <property type="entry name" value="CRISP_1"/>
    <property type="match status" value="1"/>
</dbReference>
<dbReference type="KEGG" id="bgt:106078030"/>
<dbReference type="InterPro" id="IPR002413">
    <property type="entry name" value="V5_allergen-like"/>
</dbReference>
<dbReference type="GO" id="GO:0005576">
    <property type="term" value="C:extracellular region"/>
    <property type="evidence" value="ECO:0007669"/>
    <property type="project" value="InterPro"/>
</dbReference>
<protein>
    <recommendedName>
        <fullName evidence="2">SCP domain-containing protein</fullName>
    </recommendedName>
</protein>
<dbReference type="PRINTS" id="PR00837">
    <property type="entry name" value="V5TPXLIKE"/>
</dbReference>
<evidence type="ECO:0000313" key="3">
    <source>
        <dbReference type="EnsemblMetazoa" id="BGLB037632-PA"/>
    </source>
</evidence>
<name>A0A2C9M242_BIOGL</name>
<evidence type="ECO:0000256" key="1">
    <source>
        <dbReference type="SAM" id="SignalP"/>
    </source>
</evidence>
<dbReference type="PANTHER" id="PTHR10334">
    <property type="entry name" value="CYSTEINE-RICH SECRETORY PROTEIN-RELATED"/>
    <property type="match status" value="1"/>
</dbReference>
<feature type="chain" id="PRO_5012474449" description="SCP domain-containing protein" evidence="1">
    <location>
        <begin position="20"/>
        <end position="171"/>
    </location>
</feature>
<dbReference type="InterPro" id="IPR001283">
    <property type="entry name" value="CRISP-related"/>
</dbReference>
<dbReference type="VEuPathDB" id="VectorBase:BGLAX_049279"/>